<reference evidence="1 2" key="1">
    <citation type="submission" date="2021-06" db="EMBL/GenBank/DDBJ databases">
        <title>Caerostris extrusa draft genome.</title>
        <authorList>
            <person name="Kono N."/>
            <person name="Arakawa K."/>
        </authorList>
    </citation>
    <scope>NUCLEOTIDE SEQUENCE [LARGE SCALE GENOMIC DNA]</scope>
</reference>
<dbReference type="AlphaFoldDB" id="A0AAV4YEF0"/>
<sequence>MPRTTSEVGVSGRLFPRSGVGIPYTTDTLRRPKGLLRPLLSFSSRARIPLLGCEIQNWLDSFPCEN</sequence>
<organism evidence="1 2">
    <name type="scientific">Caerostris extrusa</name>
    <name type="common">Bark spider</name>
    <name type="synonym">Caerostris bankana</name>
    <dbReference type="NCBI Taxonomy" id="172846"/>
    <lineage>
        <taxon>Eukaryota</taxon>
        <taxon>Metazoa</taxon>
        <taxon>Ecdysozoa</taxon>
        <taxon>Arthropoda</taxon>
        <taxon>Chelicerata</taxon>
        <taxon>Arachnida</taxon>
        <taxon>Araneae</taxon>
        <taxon>Araneomorphae</taxon>
        <taxon>Entelegynae</taxon>
        <taxon>Araneoidea</taxon>
        <taxon>Araneidae</taxon>
        <taxon>Caerostris</taxon>
    </lineage>
</organism>
<proteinExistence type="predicted"/>
<gene>
    <name evidence="1" type="ORF">CEXT_566021</name>
</gene>
<dbReference type="EMBL" id="BPLR01001757">
    <property type="protein sequence ID" value="GIZ04552.1"/>
    <property type="molecule type" value="Genomic_DNA"/>
</dbReference>
<comment type="caution">
    <text evidence="1">The sequence shown here is derived from an EMBL/GenBank/DDBJ whole genome shotgun (WGS) entry which is preliminary data.</text>
</comment>
<dbReference type="Proteomes" id="UP001054945">
    <property type="component" value="Unassembled WGS sequence"/>
</dbReference>
<evidence type="ECO:0000313" key="1">
    <source>
        <dbReference type="EMBL" id="GIZ04552.1"/>
    </source>
</evidence>
<keyword evidence="2" id="KW-1185">Reference proteome</keyword>
<protein>
    <submittedName>
        <fullName evidence="1">Uncharacterized protein</fullName>
    </submittedName>
</protein>
<name>A0AAV4YEF0_CAEEX</name>
<accession>A0AAV4YEF0</accession>
<evidence type="ECO:0000313" key="2">
    <source>
        <dbReference type="Proteomes" id="UP001054945"/>
    </source>
</evidence>